<keyword evidence="2" id="KW-0560">Oxidoreductase</keyword>
<dbReference type="PANTHER" id="PTHR43115:SF4">
    <property type="entry name" value="DEHYDROGENASE_REDUCTASE SDR FAMILY MEMBER 11"/>
    <property type="match status" value="1"/>
</dbReference>
<dbReference type="OrthoDB" id="1933717at2759"/>
<comment type="similarity">
    <text evidence="1 3">Belongs to the short-chain dehydrogenases/reductases (SDR) family.</text>
</comment>
<dbReference type="PRINTS" id="PR00080">
    <property type="entry name" value="SDRFAMILY"/>
</dbReference>
<evidence type="ECO:0008006" key="6">
    <source>
        <dbReference type="Google" id="ProtNLM"/>
    </source>
</evidence>
<dbReference type="KEGG" id="lgi:LOTGIDRAFT_205793"/>
<dbReference type="Pfam" id="PF00106">
    <property type="entry name" value="adh_short"/>
    <property type="match status" value="1"/>
</dbReference>
<proteinExistence type="inferred from homology"/>
<gene>
    <name evidence="4" type="ORF">LOTGIDRAFT_205793</name>
</gene>
<dbReference type="EMBL" id="KB202953">
    <property type="protein sequence ID" value="ESO87133.1"/>
    <property type="molecule type" value="Genomic_DNA"/>
</dbReference>
<evidence type="ECO:0000256" key="1">
    <source>
        <dbReference type="ARBA" id="ARBA00006484"/>
    </source>
</evidence>
<evidence type="ECO:0000313" key="5">
    <source>
        <dbReference type="Proteomes" id="UP000030746"/>
    </source>
</evidence>
<evidence type="ECO:0000313" key="4">
    <source>
        <dbReference type="EMBL" id="ESO87133.1"/>
    </source>
</evidence>
<dbReference type="STRING" id="225164.V3Z8C6"/>
<organism evidence="4 5">
    <name type="scientific">Lottia gigantea</name>
    <name type="common">Giant owl limpet</name>
    <dbReference type="NCBI Taxonomy" id="225164"/>
    <lineage>
        <taxon>Eukaryota</taxon>
        <taxon>Metazoa</taxon>
        <taxon>Spiralia</taxon>
        <taxon>Lophotrochozoa</taxon>
        <taxon>Mollusca</taxon>
        <taxon>Gastropoda</taxon>
        <taxon>Patellogastropoda</taxon>
        <taxon>Lottioidea</taxon>
        <taxon>Lottiidae</taxon>
        <taxon>Lottia</taxon>
    </lineage>
</organism>
<dbReference type="OMA" id="WRWMWET"/>
<dbReference type="RefSeq" id="XP_009062084.1">
    <property type="nucleotide sequence ID" value="XM_009063836.1"/>
</dbReference>
<evidence type="ECO:0000256" key="3">
    <source>
        <dbReference type="RuleBase" id="RU000363"/>
    </source>
</evidence>
<accession>V3Z8C6</accession>
<dbReference type="FunFam" id="3.40.50.720:FF:000047">
    <property type="entry name" value="NADP-dependent L-serine/L-allo-threonine dehydrogenase"/>
    <property type="match status" value="1"/>
</dbReference>
<dbReference type="GeneID" id="20245866"/>
<dbReference type="HOGENOM" id="CLU_010194_2_10_1"/>
<evidence type="ECO:0000256" key="2">
    <source>
        <dbReference type="ARBA" id="ARBA00023002"/>
    </source>
</evidence>
<dbReference type="Gene3D" id="3.40.50.720">
    <property type="entry name" value="NAD(P)-binding Rossmann-like Domain"/>
    <property type="match status" value="1"/>
</dbReference>
<sequence length="254" mass="27886">MERWSGRVALVTGASEGIGAAIVKALVGHGMKVVACARSLDKLQKIKEDLKAEKGSVYPIKCDLTKEEEILKMFKEIKSDSNLGGVDVCINNAGLAHNAPLLSGKTEDWANILNVNVLACAIVNRESYQSMKERGIDDGQLIFINSISGHRVLARSSVHFYSVSKFAVTALVEGTRQELRELNSHIRVTGISPGVVETEFSERMNQSQEKAQKFYSSIKCMVPKDIADTVVFILQSPPHVEINDVIMRPTEQTG</sequence>
<dbReference type="InterPro" id="IPR020904">
    <property type="entry name" value="Sc_DH/Rdtase_CS"/>
</dbReference>
<dbReference type="InterPro" id="IPR036291">
    <property type="entry name" value="NAD(P)-bd_dom_sf"/>
</dbReference>
<dbReference type="SUPFAM" id="SSF51735">
    <property type="entry name" value="NAD(P)-binding Rossmann-fold domains"/>
    <property type="match status" value="1"/>
</dbReference>
<protein>
    <recommendedName>
        <fullName evidence="6">Dehydrogenase/reductase SDR family member 11</fullName>
    </recommendedName>
</protein>
<keyword evidence="5" id="KW-1185">Reference proteome</keyword>
<name>V3Z8C6_LOTGI</name>
<dbReference type="Proteomes" id="UP000030746">
    <property type="component" value="Unassembled WGS sequence"/>
</dbReference>
<dbReference type="PRINTS" id="PR00081">
    <property type="entry name" value="GDHRDH"/>
</dbReference>
<dbReference type="InterPro" id="IPR002347">
    <property type="entry name" value="SDR_fam"/>
</dbReference>
<dbReference type="PANTHER" id="PTHR43115">
    <property type="entry name" value="DEHYDROGENASE/REDUCTASE SDR FAMILY MEMBER 11"/>
    <property type="match status" value="1"/>
</dbReference>
<dbReference type="GO" id="GO:0016616">
    <property type="term" value="F:oxidoreductase activity, acting on the CH-OH group of donors, NAD or NADP as acceptor"/>
    <property type="evidence" value="ECO:0007669"/>
    <property type="project" value="UniProtKB-ARBA"/>
</dbReference>
<reference evidence="4 5" key="1">
    <citation type="journal article" date="2013" name="Nature">
        <title>Insights into bilaterian evolution from three spiralian genomes.</title>
        <authorList>
            <person name="Simakov O."/>
            <person name="Marletaz F."/>
            <person name="Cho S.J."/>
            <person name="Edsinger-Gonzales E."/>
            <person name="Havlak P."/>
            <person name="Hellsten U."/>
            <person name="Kuo D.H."/>
            <person name="Larsson T."/>
            <person name="Lv J."/>
            <person name="Arendt D."/>
            <person name="Savage R."/>
            <person name="Osoegawa K."/>
            <person name="de Jong P."/>
            <person name="Grimwood J."/>
            <person name="Chapman J.A."/>
            <person name="Shapiro H."/>
            <person name="Aerts A."/>
            <person name="Otillar R.P."/>
            <person name="Terry A.Y."/>
            <person name="Boore J.L."/>
            <person name="Grigoriev I.V."/>
            <person name="Lindberg D.R."/>
            <person name="Seaver E.C."/>
            <person name="Weisblat D.A."/>
            <person name="Putnam N.H."/>
            <person name="Rokhsar D.S."/>
        </authorList>
    </citation>
    <scope>NUCLEOTIDE SEQUENCE [LARGE SCALE GENOMIC DNA]</scope>
</reference>
<dbReference type="AlphaFoldDB" id="V3Z8C6"/>
<dbReference type="CTD" id="20245866"/>
<dbReference type="PROSITE" id="PS00061">
    <property type="entry name" value="ADH_SHORT"/>
    <property type="match status" value="1"/>
</dbReference>